<reference evidence="1" key="2">
    <citation type="submission" date="2020-11" db="EMBL/GenBank/DDBJ databases">
        <authorList>
            <person name="McCartney M.A."/>
            <person name="Auch B."/>
            <person name="Kono T."/>
            <person name="Mallez S."/>
            <person name="Becker A."/>
            <person name="Gohl D.M."/>
            <person name="Silverstein K.A.T."/>
            <person name="Koren S."/>
            <person name="Bechman K.B."/>
            <person name="Herman A."/>
            <person name="Abrahante J.E."/>
            <person name="Garbe J."/>
        </authorList>
    </citation>
    <scope>NUCLEOTIDE SEQUENCE</scope>
    <source>
        <strain evidence="1">Duluth1</strain>
        <tissue evidence="1">Whole animal</tissue>
    </source>
</reference>
<name>A0A9D3Y488_DREPO</name>
<organism evidence="1 2">
    <name type="scientific">Dreissena polymorpha</name>
    <name type="common">Zebra mussel</name>
    <name type="synonym">Mytilus polymorpha</name>
    <dbReference type="NCBI Taxonomy" id="45954"/>
    <lineage>
        <taxon>Eukaryota</taxon>
        <taxon>Metazoa</taxon>
        <taxon>Spiralia</taxon>
        <taxon>Lophotrochozoa</taxon>
        <taxon>Mollusca</taxon>
        <taxon>Bivalvia</taxon>
        <taxon>Autobranchia</taxon>
        <taxon>Heteroconchia</taxon>
        <taxon>Euheterodonta</taxon>
        <taxon>Imparidentia</taxon>
        <taxon>Neoheterodontei</taxon>
        <taxon>Myida</taxon>
        <taxon>Dreissenoidea</taxon>
        <taxon>Dreissenidae</taxon>
        <taxon>Dreissena</taxon>
    </lineage>
</organism>
<keyword evidence="2" id="KW-1185">Reference proteome</keyword>
<protein>
    <submittedName>
        <fullName evidence="1">Uncharacterized protein</fullName>
    </submittedName>
</protein>
<evidence type="ECO:0000313" key="2">
    <source>
        <dbReference type="Proteomes" id="UP000828390"/>
    </source>
</evidence>
<accession>A0A9D3Y488</accession>
<dbReference type="AlphaFoldDB" id="A0A9D3Y488"/>
<gene>
    <name evidence="1" type="ORF">DPMN_194770</name>
</gene>
<comment type="caution">
    <text evidence="1">The sequence shown here is derived from an EMBL/GenBank/DDBJ whole genome shotgun (WGS) entry which is preliminary data.</text>
</comment>
<sequence length="67" mass="7060">MGVDIANTKVHVSDAKLRRRQSKVSMSISGTIATGTRSGCLVVESSKPSTAKSSSLRTPVITKICLI</sequence>
<dbReference type="Proteomes" id="UP000828390">
    <property type="component" value="Unassembled WGS sequence"/>
</dbReference>
<evidence type="ECO:0000313" key="1">
    <source>
        <dbReference type="EMBL" id="KAH3692320.1"/>
    </source>
</evidence>
<dbReference type="EMBL" id="JAIWYP010000023">
    <property type="protein sequence ID" value="KAH3692320.1"/>
    <property type="molecule type" value="Genomic_DNA"/>
</dbReference>
<reference evidence="1" key="1">
    <citation type="journal article" date="2019" name="bioRxiv">
        <title>The Genome of the Zebra Mussel, Dreissena polymorpha: A Resource for Invasive Species Research.</title>
        <authorList>
            <person name="McCartney M.A."/>
            <person name="Auch B."/>
            <person name="Kono T."/>
            <person name="Mallez S."/>
            <person name="Zhang Y."/>
            <person name="Obille A."/>
            <person name="Becker A."/>
            <person name="Abrahante J.E."/>
            <person name="Garbe J."/>
            <person name="Badalamenti J.P."/>
            <person name="Herman A."/>
            <person name="Mangelson H."/>
            <person name="Liachko I."/>
            <person name="Sullivan S."/>
            <person name="Sone E.D."/>
            <person name="Koren S."/>
            <person name="Silverstein K.A.T."/>
            <person name="Beckman K.B."/>
            <person name="Gohl D.M."/>
        </authorList>
    </citation>
    <scope>NUCLEOTIDE SEQUENCE</scope>
    <source>
        <strain evidence="1">Duluth1</strain>
        <tissue evidence="1">Whole animal</tissue>
    </source>
</reference>
<proteinExistence type="predicted"/>